<dbReference type="RefSeq" id="WP_382361592.1">
    <property type="nucleotide sequence ID" value="NZ_JBHLWV010000012.1"/>
</dbReference>
<dbReference type="Pfam" id="PF00106">
    <property type="entry name" value="adh_short"/>
    <property type="match status" value="1"/>
</dbReference>
<reference evidence="4 5" key="1">
    <citation type="submission" date="2024-09" db="EMBL/GenBank/DDBJ databases">
        <authorList>
            <person name="Sun Q."/>
            <person name="Mori K."/>
        </authorList>
    </citation>
    <scope>NUCLEOTIDE SEQUENCE [LARGE SCALE GENOMIC DNA]</scope>
    <source>
        <strain evidence="4 5">CCM 7957</strain>
    </source>
</reference>
<dbReference type="PRINTS" id="PR00081">
    <property type="entry name" value="GDHRDH"/>
</dbReference>
<dbReference type="PANTHER" id="PTHR44196">
    <property type="entry name" value="DEHYDROGENASE/REDUCTASE SDR FAMILY MEMBER 7B"/>
    <property type="match status" value="1"/>
</dbReference>
<comment type="similarity">
    <text evidence="1 3">Belongs to the short-chain dehydrogenases/reductases (SDR) family.</text>
</comment>
<keyword evidence="5" id="KW-1185">Reference proteome</keyword>
<organism evidence="4 5">
    <name type="scientific">Gordonia phosphorivorans</name>
    <dbReference type="NCBI Taxonomy" id="1056982"/>
    <lineage>
        <taxon>Bacteria</taxon>
        <taxon>Bacillati</taxon>
        <taxon>Actinomycetota</taxon>
        <taxon>Actinomycetes</taxon>
        <taxon>Mycobacteriales</taxon>
        <taxon>Gordoniaceae</taxon>
        <taxon>Gordonia</taxon>
    </lineage>
</organism>
<dbReference type="Gene3D" id="3.40.50.720">
    <property type="entry name" value="NAD(P)-binding Rossmann-like Domain"/>
    <property type="match status" value="1"/>
</dbReference>
<dbReference type="EMBL" id="JBHLWV010000012">
    <property type="protein sequence ID" value="MFC0314129.1"/>
    <property type="molecule type" value="Genomic_DNA"/>
</dbReference>
<evidence type="ECO:0000313" key="5">
    <source>
        <dbReference type="Proteomes" id="UP001589783"/>
    </source>
</evidence>
<accession>A0ABV6H6C2</accession>
<dbReference type="Proteomes" id="UP001589783">
    <property type="component" value="Unassembled WGS sequence"/>
</dbReference>
<evidence type="ECO:0000313" key="4">
    <source>
        <dbReference type="EMBL" id="MFC0314129.1"/>
    </source>
</evidence>
<dbReference type="PANTHER" id="PTHR44196:SF1">
    <property type="entry name" value="DEHYDROGENASE_REDUCTASE SDR FAMILY MEMBER 7B"/>
    <property type="match status" value="1"/>
</dbReference>
<dbReference type="PRINTS" id="PR00080">
    <property type="entry name" value="SDRFAMILY"/>
</dbReference>
<evidence type="ECO:0000256" key="3">
    <source>
        <dbReference type="RuleBase" id="RU000363"/>
    </source>
</evidence>
<sequence>MGLQLPSLKTIRDLFYMPTPVPSFAGRKVLITGAASGIGAATARAVAGRGGELVLTDVQTGALDQVVAEISGSGGKVLYHRAGDVSDYEWVAAFARDVHAEVGVMDVVMNVAGISAWGTVEKLEHQQWRRMVDVNLMGPIHIIECFVPEMVRRGKGGQLVNVSSAAGLLALPWHAAYSASKFGIRGVSEVLRFDLRRHGIGVSLVCPGAVATPLVDSVEIAGLDRSNPVIAKQVGGFHRIAVTPEQAAESLCKGVVRNKFMVYTSFDTRFGYWWARKFALPYEIVMRIANNRFDHLARISEVGATTPGATDTPSSEPAGNRD</sequence>
<dbReference type="PROSITE" id="PS00061">
    <property type="entry name" value="ADH_SHORT"/>
    <property type="match status" value="1"/>
</dbReference>
<protein>
    <submittedName>
        <fullName evidence="4">SDR family oxidoreductase</fullName>
    </submittedName>
</protein>
<dbReference type="InterPro" id="IPR002347">
    <property type="entry name" value="SDR_fam"/>
</dbReference>
<dbReference type="InterPro" id="IPR036291">
    <property type="entry name" value="NAD(P)-bd_dom_sf"/>
</dbReference>
<comment type="caution">
    <text evidence="4">The sequence shown here is derived from an EMBL/GenBank/DDBJ whole genome shotgun (WGS) entry which is preliminary data.</text>
</comment>
<gene>
    <name evidence="4" type="ORF">ACFFJD_04580</name>
</gene>
<keyword evidence="2" id="KW-0560">Oxidoreductase</keyword>
<evidence type="ECO:0000256" key="1">
    <source>
        <dbReference type="ARBA" id="ARBA00006484"/>
    </source>
</evidence>
<dbReference type="InterPro" id="IPR020904">
    <property type="entry name" value="Sc_DH/Rdtase_CS"/>
</dbReference>
<dbReference type="SUPFAM" id="SSF51735">
    <property type="entry name" value="NAD(P)-binding Rossmann-fold domains"/>
    <property type="match status" value="1"/>
</dbReference>
<evidence type="ECO:0000256" key="2">
    <source>
        <dbReference type="ARBA" id="ARBA00023002"/>
    </source>
</evidence>
<dbReference type="NCBIfam" id="NF005881">
    <property type="entry name" value="PRK07832.1"/>
    <property type="match status" value="1"/>
</dbReference>
<proteinExistence type="inferred from homology"/>
<dbReference type="CDD" id="cd05233">
    <property type="entry name" value="SDR_c"/>
    <property type="match status" value="1"/>
</dbReference>
<name>A0ABV6H6C2_9ACTN</name>